<dbReference type="PANTHER" id="PTHR20941:SF1">
    <property type="entry name" value="FOLIC ACID SYNTHESIS PROTEIN FOL1"/>
    <property type="match status" value="1"/>
</dbReference>
<evidence type="ECO:0000256" key="5">
    <source>
        <dbReference type="ARBA" id="ARBA00022679"/>
    </source>
</evidence>
<evidence type="ECO:0000256" key="3">
    <source>
        <dbReference type="ARBA" id="ARBA00004763"/>
    </source>
</evidence>
<gene>
    <name evidence="10" type="ORF">SIID45300_00037</name>
</gene>
<dbReference type="Proteomes" id="UP001628193">
    <property type="component" value="Unassembled WGS sequence"/>
</dbReference>
<organism evidence="10 11">
    <name type="scientific">Candidatus Magnetaquiglobus chichijimensis</name>
    <dbReference type="NCBI Taxonomy" id="3141448"/>
    <lineage>
        <taxon>Bacteria</taxon>
        <taxon>Pseudomonadati</taxon>
        <taxon>Pseudomonadota</taxon>
        <taxon>Magnetococcia</taxon>
        <taxon>Magnetococcales</taxon>
        <taxon>Candidatus Magnetaquicoccaceae</taxon>
        <taxon>Candidatus Magnetaquiglobus</taxon>
    </lineage>
</organism>
<protein>
    <recommendedName>
        <fullName evidence="4">dihydropteroate synthase</fullName>
        <ecNumber evidence="4">2.5.1.15</ecNumber>
    </recommendedName>
</protein>
<reference evidence="10 11" key="1">
    <citation type="submission" date="2024-05" db="EMBL/GenBank/DDBJ databases">
        <authorList>
            <consortium name="Candidatus Magnetaquicoccaceae bacterium FCR-1 genome sequencing consortium"/>
            <person name="Shimoshige H."/>
            <person name="Shimamura S."/>
            <person name="Taoka A."/>
            <person name="Kobayashi H."/>
            <person name="Maekawa T."/>
        </authorList>
    </citation>
    <scope>NUCLEOTIDE SEQUENCE [LARGE SCALE GENOMIC DNA]</scope>
    <source>
        <strain evidence="10 11">FCR-1</strain>
    </source>
</reference>
<dbReference type="InterPro" id="IPR045031">
    <property type="entry name" value="DHP_synth-like"/>
</dbReference>
<dbReference type="PROSITE" id="PS00793">
    <property type="entry name" value="DHPS_2"/>
    <property type="match status" value="1"/>
</dbReference>
<dbReference type="Gene3D" id="3.20.20.20">
    <property type="entry name" value="Dihydropteroate synthase-like"/>
    <property type="match status" value="1"/>
</dbReference>
<comment type="cofactor">
    <cofactor evidence="2">
        <name>Mg(2+)</name>
        <dbReference type="ChEBI" id="CHEBI:18420"/>
    </cofactor>
</comment>
<reference evidence="10 11" key="2">
    <citation type="submission" date="2024-09" db="EMBL/GenBank/DDBJ databases">
        <title>Draft genome sequence of Candidatus Magnetaquicoccaceae bacterium FCR-1.</title>
        <authorList>
            <person name="Shimoshige H."/>
            <person name="Shimamura S."/>
            <person name="Taoka A."/>
            <person name="Kobayashi H."/>
            <person name="Maekawa T."/>
        </authorList>
    </citation>
    <scope>NUCLEOTIDE SEQUENCE [LARGE SCALE GENOMIC DNA]</scope>
    <source>
        <strain evidence="10 11">FCR-1</strain>
    </source>
</reference>
<comment type="pathway">
    <text evidence="3">Cofactor biosynthesis; tetrahydrofolate biosynthesis; 7,8-dihydrofolate from 2-amino-4-hydroxy-6-hydroxymethyl-7,8-dihydropteridine diphosphate and 4-aminobenzoate: step 1/2.</text>
</comment>
<dbReference type="EMBL" id="BAAFGK010000001">
    <property type="protein sequence ID" value="GAB0055742.1"/>
    <property type="molecule type" value="Genomic_DNA"/>
</dbReference>
<keyword evidence="6" id="KW-0479">Metal-binding</keyword>
<comment type="catalytic activity">
    <reaction evidence="1">
        <text>(7,8-dihydropterin-6-yl)methyl diphosphate + 4-aminobenzoate = 7,8-dihydropteroate + diphosphate</text>
        <dbReference type="Rhea" id="RHEA:19949"/>
        <dbReference type="ChEBI" id="CHEBI:17836"/>
        <dbReference type="ChEBI" id="CHEBI:17839"/>
        <dbReference type="ChEBI" id="CHEBI:33019"/>
        <dbReference type="ChEBI" id="CHEBI:72950"/>
        <dbReference type="EC" id="2.5.1.15"/>
    </reaction>
</comment>
<evidence type="ECO:0000256" key="7">
    <source>
        <dbReference type="ARBA" id="ARBA00022842"/>
    </source>
</evidence>
<dbReference type="Pfam" id="PF00809">
    <property type="entry name" value="Pterin_bind"/>
    <property type="match status" value="1"/>
</dbReference>
<evidence type="ECO:0000256" key="6">
    <source>
        <dbReference type="ARBA" id="ARBA00022723"/>
    </source>
</evidence>
<keyword evidence="11" id="KW-1185">Reference proteome</keyword>
<dbReference type="NCBIfam" id="TIGR01496">
    <property type="entry name" value="DHPS"/>
    <property type="match status" value="1"/>
</dbReference>
<evidence type="ECO:0000313" key="10">
    <source>
        <dbReference type="EMBL" id="GAB0055742.1"/>
    </source>
</evidence>
<dbReference type="InterPro" id="IPR006390">
    <property type="entry name" value="DHP_synth_dom"/>
</dbReference>
<sequence>MTEGMRPLAAPMRVLLEPMLGDGSWFAGRHGDPVPLVELLDDPITVWLVTLAGWREGWDRLLPEGMRIREAGLWRLAEGRLNGAGLRGLTEVLRAVGLEAEATAIEIALARHRQADPVWHWGGSPGWRVDLTGPRVMGIVNVTPDSFSGDGLAGRVEAAIAHGVAMAEAGADLLDVGGESTRPGSLPVSLDAELERVVPVVAGLARVVSIPVAVDSSKPEVMRAALQAGAAMINDVTALRGPGLDDEEDAGWLAGADVPVLLMHMADRPEVMQSAPRYDDVVVEVFDFLARRQVLAERCGIRLLACDPGIGFGKSREHNLALLRRRRVFRGLGVPLMLGFSRKRVLGELSGIEGPMARDGVGHLLSLLADAAILRVHDVAGAKMAMRVAAGMRR</sequence>
<dbReference type="PROSITE" id="PS50972">
    <property type="entry name" value="PTERIN_BINDING"/>
    <property type="match status" value="1"/>
</dbReference>
<proteinExistence type="predicted"/>
<name>A0ABQ0C4D3_9PROT</name>
<dbReference type="CDD" id="cd00739">
    <property type="entry name" value="DHPS"/>
    <property type="match status" value="1"/>
</dbReference>
<keyword evidence="7" id="KW-0460">Magnesium</keyword>
<dbReference type="InterPro" id="IPR011005">
    <property type="entry name" value="Dihydropteroate_synth-like_sf"/>
</dbReference>
<keyword evidence="5" id="KW-0808">Transferase</keyword>
<evidence type="ECO:0000256" key="1">
    <source>
        <dbReference type="ARBA" id="ARBA00000012"/>
    </source>
</evidence>
<evidence type="ECO:0000256" key="2">
    <source>
        <dbReference type="ARBA" id="ARBA00001946"/>
    </source>
</evidence>
<accession>A0ABQ0C4D3</accession>
<dbReference type="SUPFAM" id="SSF51717">
    <property type="entry name" value="Dihydropteroate synthetase-like"/>
    <property type="match status" value="1"/>
</dbReference>
<evidence type="ECO:0000259" key="9">
    <source>
        <dbReference type="PROSITE" id="PS50972"/>
    </source>
</evidence>
<dbReference type="InterPro" id="IPR000489">
    <property type="entry name" value="Pterin-binding_dom"/>
</dbReference>
<feature type="domain" description="Pterin-binding" evidence="9">
    <location>
        <begin position="134"/>
        <end position="387"/>
    </location>
</feature>
<evidence type="ECO:0000313" key="11">
    <source>
        <dbReference type="Proteomes" id="UP001628193"/>
    </source>
</evidence>
<comment type="caution">
    <text evidence="10">The sequence shown here is derived from an EMBL/GenBank/DDBJ whole genome shotgun (WGS) entry which is preliminary data.</text>
</comment>
<keyword evidence="8" id="KW-0289">Folate biosynthesis</keyword>
<evidence type="ECO:0000256" key="4">
    <source>
        <dbReference type="ARBA" id="ARBA00012458"/>
    </source>
</evidence>
<dbReference type="PANTHER" id="PTHR20941">
    <property type="entry name" value="FOLATE SYNTHESIS PROTEINS"/>
    <property type="match status" value="1"/>
</dbReference>
<dbReference type="EC" id="2.5.1.15" evidence="4"/>
<evidence type="ECO:0000256" key="8">
    <source>
        <dbReference type="ARBA" id="ARBA00022909"/>
    </source>
</evidence>